<dbReference type="AlphaFoldDB" id="A0A268P0C1"/>
<organism evidence="2 3">
    <name type="scientific">Shouchella clausii</name>
    <name type="common">Alkalihalobacillus clausii</name>
    <dbReference type="NCBI Taxonomy" id="79880"/>
    <lineage>
        <taxon>Bacteria</taxon>
        <taxon>Bacillati</taxon>
        <taxon>Bacillota</taxon>
        <taxon>Bacilli</taxon>
        <taxon>Bacillales</taxon>
        <taxon>Bacillaceae</taxon>
        <taxon>Shouchella</taxon>
    </lineage>
</organism>
<feature type="domain" description="SnoaL-like" evidence="1">
    <location>
        <begin position="15"/>
        <end position="112"/>
    </location>
</feature>
<gene>
    <name evidence="2" type="ORF">CHH72_09205</name>
</gene>
<dbReference type="RefSeq" id="WP_011248312.1">
    <property type="nucleotide sequence ID" value="NZ_BOQS01000001.1"/>
</dbReference>
<dbReference type="SUPFAM" id="SSF54427">
    <property type="entry name" value="NTF2-like"/>
    <property type="match status" value="1"/>
</dbReference>
<protein>
    <submittedName>
        <fullName evidence="2">Nuclear transport factor 2 family protein</fullName>
    </submittedName>
</protein>
<reference evidence="2 3" key="1">
    <citation type="submission" date="2017-07" db="EMBL/GenBank/DDBJ databases">
        <title>Isolation and whole genome analysis of endospore-forming bacteria from heroin.</title>
        <authorList>
            <person name="Kalinowski J."/>
            <person name="Ahrens B."/>
            <person name="Al-Dilaimi A."/>
            <person name="Winkler A."/>
            <person name="Wibberg D."/>
            <person name="Schleenbecker U."/>
            <person name="Ruckert C."/>
            <person name="Wolfel R."/>
            <person name="Grass G."/>
        </authorList>
    </citation>
    <scope>NUCLEOTIDE SEQUENCE [LARGE SCALE GENOMIC DNA]</scope>
    <source>
        <strain evidence="2 3">7539</strain>
    </source>
</reference>
<dbReference type="EMBL" id="NPCC01000010">
    <property type="protein sequence ID" value="PAE89193.1"/>
    <property type="molecule type" value="Genomic_DNA"/>
</dbReference>
<dbReference type="Gene3D" id="3.10.450.50">
    <property type="match status" value="1"/>
</dbReference>
<dbReference type="Pfam" id="PF12680">
    <property type="entry name" value="SnoaL_2"/>
    <property type="match status" value="1"/>
</dbReference>
<dbReference type="InterPro" id="IPR032710">
    <property type="entry name" value="NTF2-like_dom_sf"/>
</dbReference>
<evidence type="ECO:0000259" key="1">
    <source>
        <dbReference type="Pfam" id="PF12680"/>
    </source>
</evidence>
<proteinExistence type="predicted"/>
<comment type="caution">
    <text evidence="2">The sequence shown here is derived from an EMBL/GenBank/DDBJ whole genome shotgun (WGS) entry which is preliminary data.</text>
</comment>
<name>A0A268P0C1_SHOCL</name>
<dbReference type="InterPro" id="IPR037401">
    <property type="entry name" value="SnoaL-like"/>
</dbReference>
<evidence type="ECO:0000313" key="2">
    <source>
        <dbReference type="EMBL" id="PAE89193.1"/>
    </source>
</evidence>
<evidence type="ECO:0000313" key="3">
    <source>
        <dbReference type="Proteomes" id="UP000216207"/>
    </source>
</evidence>
<dbReference type="Proteomes" id="UP000216207">
    <property type="component" value="Unassembled WGS sequence"/>
</dbReference>
<sequence>MKTEQTQFTQLYADLNEAFAKGDVDFILSHAAEDIRWEMVGDSVIEGKQEVAKRLESVVGVVSEEYTTKRIIASGRTAAIEGTMLCPDKTGTKRKAAFCDLYTLNEKGKITDLTAYFFFL</sequence>
<accession>A0A268P0C1</accession>